<dbReference type="GO" id="GO:0004816">
    <property type="term" value="F:asparagine-tRNA ligase activity"/>
    <property type="evidence" value="ECO:0007669"/>
    <property type="project" value="TreeGrafter"/>
</dbReference>
<keyword evidence="2" id="KW-0436">Ligase</keyword>
<dbReference type="Gramene" id="TuG1812G0200006221.01.T01">
    <property type="protein sequence ID" value="TuG1812G0200006221.01.T01"/>
    <property type="gene ID" value="TuG1812G0200006221.01"/>
</dbReference>
<proteinExistence type="predicted"/>
<reference evidence="3" key="2">
    <citation type="submission" date="2018-03" db="EMBL/GenBank/DDBJ databases">
        <title>The Triticum urartu genome reveals the dynamic nature of wheat genome evolution.</title>
        <authorList>
            <person name="Ling H."/>
            <person name="Ma B."/>
            <person name="Shi X."/>
            <person name="Liu H."/>
            <person name="Dong L."/>
            <person name="Sun H."/>
            <person name="Cao Y."/>
            <person name="Gao Q."/>
            <person name="Zheng S."/>
            <person name="Li Y."/>
            <person name="Yu Y."/>
            <person name="Du H."/>
            <person name="Qi M."/>
            <person name="Li Y."/>
            <person name="Yu H."/>
            <person name="Cui Y."/>
            <person name="Wang N."/>
            <person name="Chen C."/>
            <person name="Wu H."/>
            <person name="Zhao Y."/>
            <person name="Zhang J."/>
            <person name="Li Y."/>
            <person name="Zhou W."/>
            <person name="Zhang B."/>
            <person name="Hu W."/>
            <person name="Eijk M."/>
            <person name="Tang J."/>
            <person name="Witsenboer H."/>
            <person name="Zhao S."/>
            <person name="Li Z."/>
            <person name="Zhang A."/>
            <person name="Wang D."/>
            <person name="Liang C."/>
        </authorList>
    </citation>
    <scope>NUCLEOTIDE SEQUENCE [LARGE SCALE GENOMIC DNA]</scope>
    <source>
        <strain evidence="3">cv. G1812</strain>
    </source>
</reference>
<dbReference type="AlphaFoldDB" id="A0A8R7TQA5"/>
<evidence type="ECO:0000313" key="4">
    <source>
        <dbReference type="Proteomes" id="UP000015106"/>
    </source>
</evidence>
<keyword evidence="4" id="KW-1185">Reference proteome</keyword>
<organism evidence="3 4">
    <name type="scientific">Triticum urartu</name>
    <name type="common">Red wild einkorn</name>
    <name type="synonym">Crithodium urartu</name>
    <dbReference type="NCBI Taxonomy" id="4572"/>
    <lineage>
        <taxon>Eukaryota</taxon>
        <taxon>Viridiplantae</taxon>
        <taxon>Streptophyta</taxon>
        <taxon>Embryophyta</taxon>
        <taxon>Tracheophyta</taxon>
        <taxon>Spermatophyta</taxon>
        <taxon>Magnoliopsida</taxon>
        <taxon>Liliopsida</taxon>
        <taxon>Poales</taxon>
        <taxon>Poaceae</taxon>
        <taxon>BOP clade</taxon>
        <taxon>Pooideae</taxon>
        <taxon>Triticodae</taxon>
        <taxon>Triticeae</taxon>
        <taxon>Triticinae</taxon>
        <taxon>Triticum</taxon>
    </lineage>
</organism>
<dbReference type="SUPFAM" id="SSF55681">
    <property type="entry name" value="Class II aaRS and biotin synthetases"/>
    <property type="match status" value="1"/>
</dbReference>
<dbReference type="Proteomes" id="UP000015106">
    <property type="component" value="Chromosome 2"/>
</dbReference>
<evidence type="ECO:0000256" key="1">
    <source>
        <dbReference type="ARBA" id="ARBA00022917"/>
    </source>
</evidence>
<reference evidence="3" key="3">
    <citation type="submission" date="2022-06" db="UniProtKB">
        <authorList>
            <consortium name="EnsemblPlants"/>
        </authorList>
    </citation>
    <scope>IDENTIFICATION</scope>
</reference>
<dbReference type="GO" id="GO:0005739">
    <property type="term" value="C:mitochondrion"/>
    <property type="evidence" value="ECO:0007669"/>
    <property type="project" value="TreeGrafter"/>
</dbReference>
<evidence type="ECO:0000256" key="2">
    <source>
        <dbReference type="ARBA" id="ARBA00023146"/>
    </source>
</evidence>
<reference evidence="4" key="1">
    <citation type="journal article" date="2013" name="Nature">
        <title>Draft genome of the wheat A-genome progenitor Triticum urartu.</title>
        <authorList>
            <person name="Ling H.Q."/>
            <person name="Zhao S."/>
            <person name="Liu D."/>
            <person name="Wang J."/>
            <person name="Sun H."/>
            <person name="Zhang C."/>
            <person name="Fan H."/>
            <person name="Li D."/>
            <person name="Dong L."/>
            <person name="Tao Y."/>
            <person name="Gao C."/>
            <person name="Wu H."/>
            <person name="Li Y."/>
            <person name="Cui Y."/>
            <person name="Guo X."/>
            <person name="Zheng S."/>
            <person name="Wang B."/>
            <person name="Yu K."/>
            <person name="Liang Q."/>
            <person name="Yang W."/>
            <person name="Lou X."/>
            <person name="Chen J."/>
            <person name="Feng M."/>
            <person name="Jian J."/>
            <person name="Zhang X."/>
            <person name="Luo G."/>
            <person name="Jiang Y."/>
            <person name="Liu J."/>
            <person name="Wang Z."/>
            <person name="Sha Y."/>
            <person name="Zhang B."/>
            <person name="Wu H."/>
            <person name="Tang D."/>
            <person name="Shen Q."/>
            <person name="Xue P."/>
            <person name="Zou S."/>
            <person name="Wang X."/>
            <person name="Liu X."/>
            <person name="Wang F."/>
            <person name="Yang Y."/>
            <person name="An X."/>
            <person name="Dong Z."/>
            <person name="Zhang K."/>
            <person name="Zhang X."/>
            <person name="Luo M.C."/>
            <person name="Dvorak J."/>
            <person name="Tong Y."/>
            <person name="Wang J."/>
            <person name="Yang H."/>
            <person name="Li Z."/>
            <person name="Wang D."/>
            <person name="Zhang A."/>
            <person name="Wang J."/>
        </authorList>
    </citation>
    <scope>NUCLEOTIDE SEQUENCE</scope>
    <source>
        <strain evidence="4">cv. G1812</strain>
    </source>
</reference>
<dbReference type="Gene3D" id="3.30.930.10">
    <property type="entry name" value="Bira Bifunctional Protein, Domain 2"/>
    <property type="match status" value="1"/>
</dbReference>
<accession>A0A8R7TQA5</accession>
<dbReference type="EnsemblPlants" id="TuG1812G0200006221.01.T01">
    <property type="protein sequence ID" value="TuG1812G0200006221.01.T01"/>
    <property type="gene ID" value="TuG1812G0200006221.01"/>
</dbReference>
<sequence>MVGAEMAFANLQDDMNRAESYVQYLCKWLLEHCRAEMEFMVKNHDEAAIERLELVSSTPFERISYTKAVEILKDADKKFENKVEWGIDLASEHERYGHYSELALTF</sequence>
<protein>
    <submittedName>
        <fullName evidence="3">Uncharacterized protein</fullName>
    </submittedName>
</protein>
<dbReference type="PANTHER" id="PTHR22594">
    <property type="entry name" value="ASPARTYL/LYSYL-TRNA SYNTHETASE"/>
    <property type="match status" value="1"/>
</dbReference>
<dbReference type="InterPro" id="IPR045864">
    <property type="entry name" value="aa-tRNA-synth_II/BPL/LPL"/>
</dbReference>
<dbReference type="PANTHER" id="PTHR22594:SF54">
    <property type="entry name" value="ASPARAGINE--TRNA LIGASE, CYTOPLASMIC 1-RELATED"/>
    <property type="match status" value="1"/>
</dbReference>
<evidence type="ECO:0000313" key="3">
    <source>
        <dbReference type="EnsemblPlants" id="TuG1812G0200006221.01.T01"/>
    </source>
</evidence>
<dbReference type="GO" id="GO:0006421">
    <property type="term" value="P:asparaginyl-tRNA aminoacylation"/>
    <property type="evidence" value="ECO:0007669"/>
    <property type="project" value="TreeGrafter"/>
</dbReference>
<dbReference type="GO" id="GO:0005524">
    <property type="term" value="F:ATP binding"/>
    <property type="evidence" value="ECO:0007669"/>
    <property type="project" value="UniProtKB-KW"/>
</dbReference>
<name>A0A8R7TQA5_TRIUA</name>
<keyword evidence="2" id="KW-0030">Aminoacyl-tRNA synthetase</keyword>
<keyword evidence="1" id="KW-0648">Protein biosynthesis</keyword>